<protein>
    <recommendedName>
        <fullName evidence="8">Ribonuclease P protein component 4</fullName>
        <shortName evidence="8">RNase P component 4</shortName>
        <ecNumber evidence="8">3.1.26.5</ecNumber>
    </recommendedName>
    <alternativeName>
        <fullName evidence="8">Rpp21</fullName>
    </alternativeName>
</protein>
<dbReference type="InterPro" id="IPR016432">
    <property type="entry name" value="RNP4"/>
</dbReference>
<evidence type="ECO:0000256" key="3">
    <source>
        <dbReference type="ARBA" id="ARBA00022722"/>
    </source>
</evidence>
<keyword evidence="1 8" id="KW-0963">Cytoplasm</keyword>
<comment type="subunit">
    <text evidence="8">Consists of a catalytic RNA component and at least 4-5 protein subunits.</text>
</comment>
<evidence type="ECO:0000256" key="1">
    <source>
        <dbReference type="ARBA" id="ARBA00022490"/>
    </source>
</evidence>
<evidence type="ECO:0000313" key="10">
    <source>
        <dbReference type="Proteomes" id="UP000605805"/>
    </source>
</evidence>
<dbReference type="Pfam" id="PF04032">
    <property type="entry name" value="Rpr2"/>
    <property type="match status" value="1"/>
</dbReference>
<dbReference type="Gene3D" id="6.20.50.20">
    <property type="match status" value="1"/>
</dbReference>
<keyword evidence="6 8" id="KW-0378">Hydrolase</keyword>
<comment type="catalytic activity">
    <reaction evidence="8">
        <text>Endonucleolytic cleavage of RNA, removing 5'-extranucleotides from tRNA precursor.</text>
        <dbReference type="EC" id="3.1.26.5"/>
    </reaction>
</comment>
<comment type="cofactor">
    <cofactor evidence="8">
        <name>Zn(2+)</name>
        <dbReference type="ChEBI" id="CHEBI:29105"/>
    </cofactor>
    <text evidence="8">Binds 1 zinc ion per subunit.</text>
</comment>
<keyword evidence="7 8" id="KW-0862">Zinc</keyword>
<dbReference type="PIRSF" id="PIRSF004878">
    <property type="entry name" value="RNase_P_4"/>
    <property type="match status" value="1"/>
</dbReference>
<feature type="binding site" evidence="8">
    <location>
        <position position="63"/>
    </location>
    <ligand>
        <name>Zn(2+)</name>
        <dbReference type="ChEBI" id="CHEBI:29105"/>
    </ligand>
</feature>
<keyword evidence="4 8" id="KW-0479">Metal-binding</keyword>
<keyword evidence="2 8" id="KW-0819">tRNA processing</keyword>
<feature type="binding site" evidence="8">
    <location>
        <position position="90"/>
    </location>
    <ligand>
        <name>Zn(2+)</name>
        <dbReference type="ChEBI" id="CHEBI:29105"/>
    </ligand>
</feature>
<dbReference type="AlphaFoldDB" id="A0A833DTQ4"/>
<dbReference type="GO" id="GO:0005737">
    <property type="term" value="C:cytoplasm"/>
    <property type="evidence" value="ECO:0007669"/>
    <property type="project" value="UniProtKB-SubCell"/>
</dbReference>
<dbReference type="EMBL" id="DQTV01000111">
    <property type="protein sequence ID" value="HIP57517.1"/>
    <property type="molecule type" value="Genomic_DNA"/>
</dbReference>
<evidence type="ECO:0000256" key="4">
    <source>
        <dbReference type="ARBA" id="ARBA00022723"/>
    </source>
</evidence>
<reference evidence="9" key="1">
    <citation type="journal article" date="2020" name="ISME J.">
        <title>Gammaproteobacteria mediating utilization of methyl-, sulfur- and petroleum organic compounds in deep ocean hydrothermal plumes.</title>
        <authorList>
            <person name="Zhou Z."/>
            <person name="Liu Y."/>
            <person name="Pan J."/>
            <person name="Cron B.R."/>
            <person name="Toner B.M."/>
            <person name="Anantharaman K."/>
            <person name="Breier J.A."/>
            <person name="Dick G.J."/>
            <person name="Li M."/>
        </authorList>
    </citation>
    <scope>NUCLEOTIDE SEQUENCE</scope>
    <source>
        <strain evidence="9">SZUA-1435</strain>
    </source>
</reference>
<dbReference type="Gene3D" id="1.20.5.420">
    <property type="entry name" value="Immunoglobulin FC, subunit C"/>
    <property type="match status" value="1"/>
</dbReference>
<name>A0A833DTQ4_9CREN</name>
<keyword evidence="5 8" id="KW-0255">Endonuclease</keyword>
<feature type="binding site" evidence="8">
    <location>
        <position position="93"/>
    </location>
    <ligand>
        <name>Zn(2+)</name>
        <dbReference type="ChEBI" id="CHEBI:29105"/>
    </ligand>
</feature>
<organism evidence="9 10">
    <name type="scientific">Ignisphaera aggregans</name>
    <dbReference type="NCBI Taxonomy" id="334771"/>
    <lineage>
        <taxon>Archaea</taxon>
        <taxon>Thermoproteota</taxon>
        <taxon>Thermoprotei</taxon>
        <taxon>Desulfurococcales</taxon>
        <taxon>Desulfurococcaceae</taxon>
        <taxon>Ignisphaera</taxon>
    </lineage>
</organism>
<dbReference type="GO" id="GO:0004526">
    <property type="term" value="F:ribonuclease P activity"/>
    <property type="evidence" value="ECO:0007669"/>
    <property type="project" value="UniProtKB-UniRule"/>
</dbReference>
<dbReference type="HAMAP" id="MF_00757">
    <property type="entry name" value="RNase_P_4"/>
    <property type="match status" value="1"/>
</dbReference>
<dbReference type="GO" id="GO:0008270">
    <property type="term" value="F:zinc ion binding"/>
    <property type="evidence" value="ECO:0007669"/>
    <property type="project" value="UniProtKB-UniRule"/>
</dbReference>
<comment type="function">
    <text evidence="8">Part of ribonuclease P, a protein complex that generates mature tRNA molecules by cleaving their 5'-ends.</text>
</comment>
<dbReference type="GO" id="GO:0030677">
    <property type="term" value="C:ribonuclease P complex"/>
    <property type="evidence" value="ECO:0007669"/>
    <property type="project" value="UniProtKB-UniRule"/>
</dbReference>
<dbReference type="EC" id="3.1.26.5" evidence="8"/>
<proteinExistence type="inferred from homology"/>
<feature type="binding site" evidence="8">
    <location>
        <position position="60"/>
    </location>
    <ligand>
        <name>Zn(2+)</name>
        <dbReference type="ChEBI" id="CHEBI:29105"/>
    </ligand>
</feature>
<sequence>MMRGLLRDLVIQRMRILFRLGVDAVRRREYDLSRRYAELIRLLAMRTRVRIPKSIKRWICKHCNVIMVPGLTARVRTRREGKTLRVVTTCLVCGWIHRYEFVRRYGKCEEKHNKGAEEA</sequence>
<evidence type="ECO:0000256" key="5">
    <source>
        <dbReference type="ARBA" id="ARBA00022759"/>
    </source>
</evidence>
<gene>
    <name evidence="8" type="primary">rnp4</name>
    <name evidence="9" type="ORF">EYH02_05590</name>
</gene>
<accession>A0A833DTQ4</accession>
<comment type="subcellular location">
    <subcellularLocation>
        <location evidence="8">Cytoplasm</location>
    </subcellularLocation>
</comment>
<comment type="similarity">
    <text evidence="8">Belongs to the eukaryotic/archaeal RNase P protein component 4 family.</text>
</comment>
<dbReference type="GO" id="GO:0001682">
    <property type="term" value="P:tRNA 5'-leader removal"/>
    <property type="evidence" value="ECO:0007669"/>
    <property type="project" value="UniProtKB-UniRule"/>
</dbReference>
<comment type="caution">
    <text evidence="9">The sequence shown here is derived from an EMBL/GenBank/DDBJ whole genome shotgun (WGS) entry which is preliminary data.</text>
</comment>
<dbReference type="Proteomes" id="UP000605805">
    <property type="component" value="Unassembled WGS sequence"/>
</dbReference>
<evidence type="ECO:0000256" key="7">
    <source>
        <dbReference type="ARBA" id="ARBA00022833"/>
    </source>
</evidence>
<dbReference type="PANTHER" id="PTHR14742">
    <property type="entry name" value="RIBONUCLEASE P SUBUNIT P21"/>
    <property type="match status" value="1"/>
</dbReference>
<evidence type="ECO:0000256" key="6">
    <source>
        <dbReference type="ARBA" id="ARBA00022801"/>
    </source>
</evidence>
<dbReference type="InterPro" id="IPR007175">
    <property type="entry name" value="Rpr2/Snm1/Rpp21"/>
</dbReference>
<evidence type="ECO:0000256" key="8">
    <source>
        <dbReference type="HAMAP-Rule" id="MF_00757"/>
    </source>
</evidence>
<evidence type="ECO:0000256" key="2">
    <source>
        <dbReference type="ARBA" id="ARBA00022694"/>
    </source>
</evidence>
<dbReference type="PANTHER" id="PTHR14742:SF0">
    <property type="entry name" value="RIBONUCLEASE P PROTEIN SUBUNIT P21"/>
    <property type="match status" value="1"/>
</dbReference>
<keyword evidence="3 8" id="KW-0540">Nuclease</keyword>
<evidence type="ECO:0000313" key="9">
    <source>
        <dbReference type="EMBL" id="HIP57517.1"/>
    </source>
</evidence>